<evidence type="ECO:0000313" key="2">
    <source>
        <dbReference type="Proteomes" id="UP001230649"/>
    </source>
</evidence>
<reference evidence="1" key="1">
    <citation type="submission" date="2023-04" db="EMBL/GenBank/DDBJ databases">
        <title>Draft Genome sequencing of Naganishia species isolated from polar environments using Oxford Nanopore Technology.</title>
        <authorList>
            <person name="Leo P."/>
            <person name="Venkateswaran K."/>
        </authorList>
    </citation>
    <scope>NUCLEOTIDE SEQUENCE</scope>
    <source>
        <strain evidence="1">MNA-CCFEE 5262</strain>
    </source>
</reference>
<dbReference type="EMBL" id="JASBWS010000129">
    <property type="protein sequence ID" value="KAJ9095099.1"/>
    <property type="molecule type" value="Genomic_DNA"/>
</dbReference>
<name>A0ACC2V7Z8_9TREE</name>
<gene>
    <name evidence="1" type="ORF">QFC20_006749</name>
</gene>
<evidence type="ECO:0000313" key="1">
    <source>
        <dbReference type="EMBL" id="KAJ9095099.1"/>
    </source>
</evidence>
<comment type="caution">
    <text evidence="1">The sequence shown here is derived from an EMBL/GenBank/DDBJ whole genome shotgun (WGS) entry which is preliminary data.</text>
</comment>
<sequence>MSKKGLSLEEKKKKMLEIFHEAKEFYTLKEMEKIAPKTKGIVQQSVKDVLTDLQGDSLVQFDKIGTSNYFWSFPSAAGASKQAALNKEKGELATVQAKVEEAQKALRDAEKGREDSDTRRDLLARLAAARKTHESLKKELEAHGAADPVKFAEKRRAVESAKEASLRWTDNSMILFKVAKDTMGADASDLRQYLEICE</sequence>
<protein>
    <submittedName>
        <fullName evidence="1">Uncharacterized protein</fullName>
    </submittedName>
</protein>
<accession>A0ACC2V7Z8</accession>
<proteinExistence type="predicted"/>
<dbReference type="Proteomes" id="UP001230649">
    <property type="component" value="Unassembled WGS sequence"/>
</dbReference>
<keyword evidence="2" id="KW-1185">Reference proteome</keyword>
<organism evidence="1 2">
    <name type="scientific">Naganishia adeliensis</name>
    <dbReference type="NCBI Taxonomy" id="92952"/>
    <lineage>
        <taxon>Eukaryota</taxon>
        <taxon>Fungi</taxon>
        <taxon>Dikarya</taxon>
        <taxon>Basidiomycota</taxon>
        <taxon>Agaricomycotina</taxon>
        <taxon>Tremellomycetes</taxon>
        <taxon>Filobasidiales</taxon>
        <taxon>Filobasidiaceae</taxon>
        <taxon>Naganishia</taxon>
    </lineage>
</organism>